<dbReference type="Pfam" id="PF08423">
    <property type="entry name" value="Rad51"/>
    <property type="match status" value="1"/>
</dbReference>
<dbReference type="STRING" id="667725.A0A0L0G4W5"/>
<dbReference type="GO" id="GO:0033065">
    <property type="term" value="C:Rad51C-XRCC3 complex"/>
    <property type="evidence" value="ECO:0007669"/>
    <property type="project" value="TreeGrafter"/>
</dbReference>
<dbReference type="eggNOG" id="KOG1434">
    <property type="taxonomic scope" value="Eukaryota"/>
</dbReference>
<keyword evidence="10" id="KW-1185">Reference proteome</keyword>
<dbReference type="InterPro" id="IPR020588">
    <property type="entry name" value="RecA_ATP-bd"/>
</dbReference>
<evidence type="ECO:0000313" key="9">
    <source>
        <dbReference type="EMBL" id="KNC84072.1"/>
    </source>
</evidence>
<dbReference type="GO" id="GO:0033063">
    <property type="term" value="C:Rad51B-Rad51C-Rad51D-XRCC2 complex"/>
    <property type="evidence" value="ECO:0007669"/>
    <property type="project" value="TreeGrafter"/>
</dbReference>
<evidence type="ECO:0000259" key="8">
    <source>
        <dbReference type="PROSITE" id="PS50162"/>
    </source>
</evidence>
<dbReference type="InterPro" id="IPR016467">
    <property type="entry name" value="DNA_recomb/repair_RecA-like"/>
</dbReference>
<evidence type="ECO:0000256" key="6">
    <source>
        <dbReference type="ARBA" id="ARBA00023242"/>
    </source>
</evidence>
<dbReference type="OrthoDB" id="5957327at2759"/>
<dbReference type="InterPro" id="IPR027417">
    <property type="entry name" value="P-loop_NTPase"/>
</dbReference>
<dbReference type="RefSeq" id="XP_014157974.1">
    <property type="nucleotide sequence ID" value="XM_014302499.1"/>
</dbReference>
<dbReference type="GO" id="GO:0005657">
    <property type="term" value="C:replication fork"/>
    <property type="evidence" value="ECO:0007669"/>
    <property type="project" value="TreeGrafter"/>
</dbReference>
<dbReference type="PANTHER" id="PTHR46239:SF1">
    <property type="entry name" value="DNA REPAIR PROTEIN RAD51 HOMOLOG 3"/>
    <property type="match status" value="1"/>
</dbReference>
<evidence type="ECO:0000313" key="10">
    <source>
        <dbReference type="Proteomes" id="UP000054560"/>
    </source>
</evidence>
<accession>A0A0L0G4W5</accession>
<dbReference type="AlphaFoldDB" id="A0A0L0G4W5"/>
<dbReference type="InterPro" id="IPR013632">
    <property type="entry name" value="Rad51_C"/>
</dbReference>
<dbReference type="InterPro" id="IPR052093">
    <property type="entry name" value="HR_Repair_Mediator"/>
</dbReference>
<name>A0A0L0G4W5_9EUKA</name>
<dbReference type="PROSITE" id="PS50162">
    <property type="entry name" value="RECA_2"/>
    <property type="match status" value="1"/>
</dbReference>
<dbReference type="GO" id="GO:0140664">
    <property type="term" value="F:ATP-dependent DNA damage sensor activity"/>
    <property type="evidence" value="ECO:0007669"/>
    <property type="project" value="InterPro"/>
</dbReference>
<keyword evidence="3" id="KW-0227">DNA damage</keyword>
<dbReference type="InterPro" id="IPR003593">
    <property type="entry name" value="AAA+_ATPase"/>
</dbReference>
<dbReference type="Proteomes" id="UP000054560">
    <property type="component" value="Unassembled WGS sequence"/>
</dbReference>
<dbReference type="PIRSF" id="PIRSF005856">
    <property type="entry name" value="Rad51"/>
    <property type="match status" value="1"/>
</dbReference>
<feature type="domain" description="RecA family profile 1" evidence="8">
    <location>
        <begin position="123"/>
        <end position="309"/>
    </location>
</feature>
<evidence type="ECO:0000256" key="3">
    <source>
        <dbReference type="ARBA" id="ARBA00022763"/>
    </source>
</evidence>
<organism evidence="9 10">
    <name type="scientific">Sphaeroforma arctica JP610</name>
    <dbReference type="NCBI Taxonomy" id="667725"/>
    <lineage>
        <taxon>Eukaryota</taxon>
        <taxon>Ichthyosporea</taxon>
        <taxon>Ichthyophonida</taxon>
        <taxon>Sphaeroforma</taxon>
    </lineage>
</organism>
<dbReference type="GO" id="GO:0000707">
    <property type="term" value="P:meiotic DNA recombinase assembly"/>
    <property type="evidence" value="ECO:0007669"/>
    <property type="project" value="TreeGrafter"/>
</dbReference>
<gene>
    <name evidence="9" type="ORF">SARC_03700</name>
</gene>
<evidence type="ECO:0000256" key="2">
    <source>
        <dbReference type="ARBA" id="ARBA00022741"/>
    </source>
</evidence>
<keyword evidence="4" id="KW-0067">ATP-binding</keyword>
<comment type="subcellular location">
    <subcellularLocation>
        <location evidence="1">Nucleus</location>
    </subcellularLocation>
</comment>
<dbReference type="GO" id="GO:0007131">
    <property type="term" value="P:reciprocal meiotic recombination"/>
    <property type="evidence" value="ECO:0007669"/>
    <property type="project" value="TreeGrafter"/>
</dbReference>
<dbReference type="EMBL" id="KQ241790">
    <property type="protein sequence ID" value="KNC84072.1"/>
    <property type="molecule type" value="Genomic_DNA"/>
</dbReference>
<sequence length="383" mass="40876">MERSIESLPLSASHIKLLHRAGFVYANDVTQLSAVDLADELKVSRIDALDLIRSVKACNNTVTDTAIVQSAGKIGEAERASAKNTIASAKVITLDTTSVAFPVSRTGIGNSLTAYQVLLNERRRICISTGSFELDHLLCPRAGASDDDVQMGVQRGAITEFSGAPGCGKTQLCMQLAVNACLKAEFGGVGGEAVYIDTEGSFVVDRIAEIALAALVETGSEDSVSSVLSAIHYFRVQNHLEQLALLYQIPSFIEAHPKVCVVVIDSIAFHFRGKANDIGSRTRLLHQMAQSLTMITLCNTSAVVVVNQTTTKIQHGSASHGKLVPALGENWGHVPTHRLVLSVKNGSRFATIIKSSSLPEGQVEYILCDAGVRDPGYGLDMGD</sequence>
<keyword evidence="2" id="KW-0547">Nucleotide-binding</keyword>
<evidence type="ECO:0000256" key="7">
    <source>
        <dbReference type="ARBA" id="ARBA00040674"/>
    </source>
</evidence>
<dbReference type="CDD" id="cd19492">
    <property type="entry name" value="Rad51C"/>
    <property type="match status" value="1"/>
</dbReference>
<dbReference type="SUPFAM" id="SSF52540">
    <property type="entry name" value="P-loop containing nucleoside triphosphate hydrolases"/>
    <property type="match status" value="1"/>
</dbReference>
<dbReference type="SMART" id="SM00382">
    <property type="entry name" value="AAA"/>
    <property type="match status" value="1"/>
</dbReference>
<keyword evidence="5" id="KW-0234">DNA repair</keyword>
<dbReference type="GO" id="GO:0008821">
    <property type="term" value="F:crossover junction DNA endonuclease activity"/>
    <property type="evidence" value="ECO:0007669"/>
    <property type="project" value="TreeGrafter"/>
</dbReference>
<evidence type="ECO:0000256" key="5">
    <source>
        <dbReference type="ARBA" id="ARBA00023204"/>
    </source>
</evidence>
<evidence type="ECO:0000256" key="4">
    <source>
        <dbReference type="ARBA" id="ARBA00022840"/>
    </source>
</evidence>
<dbReference type="GO" id="GO:0000400">
    <property type="term" value="F:four-way junction DNA binding"/>
    <property type="evidence" value="ECO:0007669"/>
    <property type="project" value="TreeGrafter"/>
</dbReference>
<protein>
    <recommendedName>
        <fullName evidence="7">DNA repair protein RAD51 homolog 3</fullName>
    </recommendedName>
</protein>
<reference evidence="9 10" key="1">
    <citation type="submission" date="2011-02" db="EMBL/GenBank/DDBJ databases">
        <title>The Genome Sequence of Sphaeroforma arctica JP610.</title>
        <authorList>
            <consortium name="The Broad Institute Genome Sequencing Platform"/>
            <person name="Russ C."/>
            <person name="Cuomo C."/>
            <person name="Young S.K."/>
            <person name="Zeng Q."/>
            <person name="Gargeya S."/>
            <person name="Alvarado L."/>
            <person name="Berlin A."/>
            <person name="Chapman S.B."/>
            <person name="Chen Z."/>
            <person name="Freedman E."/>
            <person name="Gellesch M."/>
            <person name="Goldberg J."/>
            <person name="Griggs A."/>
            <person name="Gujja S."/>
            <person name="Heilman E."/>
            <person name="Heiman D."/>
            <person name="Howarth C."/>
            <person name="Mehta T."/>
            <person name="Neiman D."/>
            <person name="Pearson M."/>
            <person name="Roberts A."/>
            <person name="Saif S."/>
            <person name="Shea T."/>
            <person name="Shenoy N."/>
            <person name="Sisk P."/>
            <person name="Stolte C."/>
            <person name="Sykes S."/>
            <person name="White J."/>
            <person name="Yandava C."/>
            <person name="Burger G."/>
            <person name="Gray M.W."/>
            <person name="Holland P.W.H."/>
            <person name="King N."/>
            <person name="Lang F.B.F."/>
            <person name="Roger A.J."/>
            <person name="Ruiz-Trillo I."/>
            <person name="Haas B."/>
            <person name="Nusbaum C."/>
            <person name="Birren B."/>
        </authorList>
    </citation>
    <scope>NUCLEOTIDE SEQUENCE [LARGE SCALE GENOMIC DNA]</scope>
    <source>
        <strain evidence="9 10">JP610</strain>
    </source>
</reference>
<dbReference type="Gene3D" id="3.40.50.300">
    <property type="entry name" value="P-loop containing nucleotide triphosphate hydrolases"/>
    <property type="match status" value="1"/>
</dbReference>
<evidence type="ECO:0000256" key="1">
    <source>
        <dbReference type="ARBA" id="ARBA00004123"/>
    </source>
</evidence>
<dbReference type="GeneID" id="25904204"/>
<keyword evidence="6" id="KW-0539">Nucleus</keyword>
<dbReference type="GO" id="GO:0005524">
    <property type="term" value="F:ATP binding"/>
    <property type="evidence" value="ECO:0007669"/>
    <property type="project" value="UniProtKB-KW"/>
</dbReference>
<proteinExistence type="predicted"/>
<dbReference type="PANTHER" id="PTHR46239">
    <property type="entry name" value="DNA REPAIR PROTEIN RAD51 HOMOLOG 3 RAD51C"/>
    <property type="match status" value="1"/>
</dbReference>